<name>A0AAD9MSL8_9ANNE</name>
<proteinExistence type="predicted"/>
<dbReference type="PANTHER" id="PTHR46579:SF1">
    <property type="entry name" value="F5_8 TYPE C DOMAIN-CONTAINING PROTEIN"/>
    <property type="match status" value="1"/>
</dbReference>
<dbReference type="Proteomes" id="UP001208570">
    <property type="component" value="Unassembled WGS sequence"/>
</dbReference>
<dbReference type="AlphaFoldDB" id="A0AAD9MSL8"/>
<evidence type="ECO:0000313" key="2">
    <source>
        <dbReference type="Proteomes" id="UP001208570"/>
    </source>
</evidence>
<keyword evidence="2" id="KW-1185">Reference proteome</keyword>
<comment type="caution">
    <text evidence="1">The sequence shown here is derived from an EMBL/GenBank/DDBJ whole genome shotgun (WGS) entry which is preliminary data.</text>
</comment>
<gene>
    <name evidence="1" type="ORF">LSH36_969g00021</name>
</gene>
<dbReference type="EMBL" id="JAODUP010000969">
    <property type="protein sequence ID" value="KAK2142331.1"/>
    <property type="molecule type" value="Genomic_DNA"/>
</dbReference>
<organism evidence="1 2">
    <name type="scientific">Paralvinella palmiformis</name>
    <dbReference type="NCBI Taxonomy" id="53620"/>
    <lineage>
        <taxon>Eukaryota</taxon>
        <taxon>Metazoa</taxon>
        <taxon>Spiralia</taxon>
        <taxon>Lophotrochozoa</taxon>
        <taxon>Annelida</taxon>
        <taxon>Polychaeta</taxon>
        <taxon>Sedentaria</taxon>
        <taxon>Canalipalpata</taxon>
        <taxon>Terebellida</taxon>
        <taxon>Terebelliformia</taxon>
        <taxon>Alvinellidae</taxon>
        <taxon>Paralvinella</taxon>
    </lineage>
</organism>
<reference evidence="1" key="1">
    <citation type="journal article" date="2023" name="Mol. Biol. Evol.">
        <title>Third-Generation Sequencing Reveals the Adaptive Role of the Epigenome in Three Deep-Sea Polychaetes.</title>
        <authorList>
            <person name="Perez M."/>
            <person name="Aroh O."/>
            <person name="Sun Y."/>
            <person name="Lan Y."/>
            <person name="Juniper S.K."/>
            <person name="Young C.R."/>
            <person name="Angers B."/>
            <person name="Qian P.Y."/>
        </authorList>
    </citation>
    <scope>NUCLEOTIDE SEQUENCE</scope>
    <source>
        <strain evidence="1">P08H-3</strain>
    </source>
</reference>
<protein>
    <submittedName>
        <fullName evidence="1">Uncharacterized protein</fullName>
    </submittedName>
</protein>
<accession>A0AAD9MSL8</accession>
<evidence type="ECO:0000313" key="1">
    <source>
        <dbReference type="EMBL" id="KAK2142331.1"/>
    </source>
</evidence>
<sequence length="143" mass="16420">MILVDVWQGKGKPPSKQYFEAFTKEMNNIQAEGVRICIDTEEVVGGKGHSQCYPYHIPSERHQWRTDTDVRRNMVMAVEFKRVSGFQGQSGIVNLTDFDLVKGVVPEYMHCILLGVVKNLLHLWFSLTQTGKPYFIGKEMKQI</sequence>
<dbReference type="PANTHER" id="PTHR46579">
    <property type="entry name" value="F5/8 TYPE C DOMAIN-CONTAINING PROTEIN-RELATED"/>
    <property type="match status" value="1"/>
</dbReference>